<dbReference type="PANTHER" id="PTHR12526:SF600">
    <property type="entry name" value="GLYCOSYL TRANSFERASE GROUP 1"/>
    <property type="match status" value="1"/>
</dbReference>
<keyword evidence="1" id="KW-0808">Transferase</keyword>
<evidence type="ECO:0000313" key="1">
    <source>
        <dbReference type="EMBL" id="GBL45737.1"/>
    </source>
</evidence>
<dbReference type="EMBL" id="BGOW01000014">
    <property type="protein sequence ID" value="GBL45737.1"/>
    <property type="molecule type" value="Genomic_DNA"/>
</dbReference>
<dbReference type="OrthoDB" id="9807209at2"/>
<dbReference type="PANTHER" id="PTHR12526">
    <property type="entry name" value="GLYCOSYLTRANSFERASE"/>
    <property type="match status" value="1"/>
</dbReference>
<reference evidence="1 2" key="1">
    <citation type="journal article" date="2019" name="Front. Microbiol.">
        <title>Genomes of Neutrophilic Sulfur-Oxidizing Chemolithoautotrophs Representing 9 Proteobacterial Species From 8 Genera.</title>
        <authorList>
            <person name="Watanabe T."/>
            <person name="Kojima H."/>
            <person name="Umezawa K."/>
            <person name="Hori C."/>
            <person name="Takasuka T.E."/>
            <person name="Kato Y."/>
            <person name="Fukui M."/>
        </authorList>
    </citation>
    <scope>NUCLEOTIDE SEQUENCE [LARGE SCALE GENOMIC DNA]</scope>
    <source>
        <strain evidence="1 2">TTN</strain>
    </source>
</reference>
<gene>
    <name evidence="1" type="ORF">SFMTTN_1548</name>
</gene>
<sequence length="418" mass="46798">MEELLFLAHRIPYPPNKGDKIRSYHLLKHLTQRYRVHLGCFVDDPEDWQYTSHLQAICDETFFAPLKPGRAKLKSLVGLVRGTPLTLPYYAHAGLQRWVTQTLAARRVSKVLIFSSAMGQFVPQDRALHSVVDFVDVDSDKWTQYAQAKRWPLSWLYRREGRTLLAWERDLAARSDAALFVSEAEARHFSQLAPESATHIDWFNNGVDFEYFSPDRAYPNPYPAGSLPLVFTGAMDYWPNVDAVVWFAREIFPVIRARYAAAQFVIVGGRPGQVVRDLAQLPGVTVTGRVEDVRPWLRHARLAVAPLRIARGVQNKVLEAMAMALPVVASAQALEGIQATPGRDLLVADSTANFAGQVMTLLGGAHPDMGAAARAAMLGHYAWPDNLRRVDALLDRHNPSPIQQPTAAKVVSIREHRT</sequence>
<keyword evidence="2" id="KW-1185">Reference proteome</keyword>
<dbReference type="RefSeq" id="WP_124704540.1">
    <property type="nucleotide sequence ID" value="NZ_BGOW01000014.1"/>
</dbReference>
<dbReference type="Pfam" id="PF13692">
    <property type="entry name" value="Glyco_trans_1_4"/>
    <property type="match status" value="1"/>
</dbReference>
<evidence type="ECO:0000313" key="2">
    <source>
        <dbReference type="Proteomes" id="UP000286806"/>
    </source>
</evidence>
<name>A0A401JDU2_9PROT</name>
<comment type="caution">
    <text evidence="1">The sequence shown here is derived from an EMBL/GenBank/DDBJ whole genome shotgun (WGS) entry which is preliminary data.</text>
</comment>
<dbReference type="NCBIfam" id="TIGR03087">
    <property type="entry name" value="stp1"/>
    <property type="match status" value="1"/>
</dbReference>
<dbReference type="AlphaFoldDB" id="A0A401JDU2"/>
<dbReference type="InterPro" id="IPR017521">
    <property type="entry name" value="Sugar_tfrase_PEP-CTERM_Stp1"/>
</dbReference>
<accession>A0A401JDU2</accession>
<protein>
    <submittedName>
        <fullName evidence="1">Glycosyltransferase</fullName>
    </submittedName>
</protein>
<dbReference type="CDD" id="cd03801">
    <property type="entry name" value="GT4_PimA-like"/>
    <property type="match status" value="1"/>
</dbReference>
<dbReference type="GO" id="GO:0016757">
    <property type="term" value="F:glycosyltransferase activity"/>
    <property type="evidence" value="ECO:0007669"/>
    <property type="project" value="TreeGrafter"/>
</dbReference>
<dbReference type="Gene3D" id="3.40.50.2000">
    <property type="entry name" value="Glycogen Phosphorylase B"/>
    <property type="match status" value="2"/>
</dbReference>
<dbReference type="SUPFAM" id="SSF53756">
    <property type="entry name" value="UDP-Glycosyltransferase/glycogen phosphorylase"/>
    <property type="match status" value="1"/>
</dbReference>
<organism evidence="1 2">
    <name type="scientific">Sulfuriferula multivorans</name>
    <dbReference type="NCBI Taxonomy" id="1559896"/>
    <lineage>
        <taxon>Bacteria</taxon>
        <taxon>Pseudomonadati</taxon>
        <taxon>Pseudomonadota</taxon>
        <taxon>Betaproteobacteria</taxon>
        <taxon>Nitrosomonadales</taxon>
        <taxon>Sulfuricellaceae</taxon>
        <taxon>Sulfuriferula</taxon>
    </lineage>
</organism>
<proteinExistence type="predicted"/>
<dbReference type="Proteomes" id="UP000286806">
    <property type="component" value="Unassembled WGS sequence"/>
</dbReference>